<dbReference type="GO" id="GO:0008170">
    <property type="term" value="F:N-methyltransferase activity"/>
    <property type="evidence" value="ECO:0007669"/>
    <property type="project" value="InterPro"/>
</dbReference>
<evidence type="ECO:0000256" key="3">
    <source>
        <dbReference type="ARBA" id="ARBA00022679"/>
    </source>
</evidence>
<evidence type="ECO:0000256" key="5">
    <source>
        <dbReference type="ARBA" id="ARBA00022747"/>
    </source>
</evidence>
<protein>
    <recommendedName>
        <fullName evidence="8">Type II methyltransferase</fullName>
        <ecNumber evidence="8">2.1.1.113</ecNumber>
    </recommendedName>
    <alternativeName>
        <fullName evidence="8">N-4 cytosine-specific methyltransferase</fullName>
    </alternativeName>
</protein>
<dbReference type="PROSITE" id="PS00093">
    <property type="entry name" value="N4_MTASE"/>
    <property type="match status" value="1"/>
</dbReference>
<dbReference type="EMBL" id="RPGO01000040">
    <property type="protein sequence ID" value="RZB28621.1"/>
    <property type="molecule type" value="Genomic_DNA"/>
</dbReference>
<evidence type="ECO:0000256" key="6">
    <source>
        <dbReference type="ARBA" id="ARBA00023125"/>
    </source>
</evidence>
<evidence type="ECO:0000256" key="8">
    <source>
        <dbReference type="RuleBase" id="RU362026"/>
    </source>
</evidence>
<dbReference type="GO" id="GO:0009307">
    <property type="term" value="P:DNA restriction-modification system"/>
    <property type="evidence" value="ECO:0007669"/>
    <property type="project" value="UniProtKB-KW"/>
</dbReference>
<keyword evidence="2 8" id="KW-0489">Methyltransferase</keyword>
<evidence type="ECO:0000313" key="11">
    <source>
        <dbReference type="Proteomes" id="UP000291831"/>
    </source>
</evidence>
<dbReference type="GO" id="GO:0015667">
    <property type="term" value="F:site-specific DNA-methyltransferase (cytosine-N4-specific) activity"/>
    <property type="evidence" value="ECO:0007669"/>
    <property type="project" value="UniProtKB-EC"/>
</dbReference>
<dbReference type="GO" id="GO:0003677">
    <property type="term" value="F:DNA binding"/>
    <property type="evidence" value="ECO:0007669"/>
    <property type="project" value="UniProtKB-KW"/>
</dbReference>
<dbReference type="Gene3D" id="3.40.50.150">
    <property type="entry name" value="Vaccinia Virus protein VP39"/>
    <property type="match status" value="1"/>
</dbReference>
<proteinExistence type="inferred from homology"/>
<reference evidence="11" key="1">
    <citation type="submission" date="2019-01" db="EMBL/GenBank/DDBJ databases">
        <title>Anaerobic oxidation of ethane by archaea from a marine hydrocarbon seep.</title>
        <authorList>
            <person name="Musat F."/>
        </authorList>
    </citation>
    <scope>NUCLEOTIDE SEQUENCE [LARGE SCALE GENOMIC DNA]</scope>
</reference>
<feature type="domain" description="DNA methylase N-4/N-6" evidence="9">
    <location>
        <begin position="53"/>
        <end position="274"/>
    </location>
</feature>
<comment type="catalytic activity">
    <reaction evidence="7 8">
        <text>a 2'-deoxycytidine in DNA + S-adenosyl-L-methionine = an N(4)-methyl-2'-deoxycytidine in DNA + S-adenosyl-L-homocysteine + H(+)</text>
        <dbReference type="Rhea" id="RHEA:16857"/>
        <dbReference type="Rhea" id="RHEA-COMP:11369"/>
        <dbReference type="Rhea" id="RHEA-COMP:13674"/>
        <dbReference type="ChEBI" id="CHEBI:15378"/>
        <dbReference type="ChEBI" id="CHEBI:57856"/>
        <dbReference type="ChEBI" id="CHEBI:59789"/>
        <dbReference type="ChEBI" id="CHEBI:85452"/>
        <dbReference type="ChEBI" id="CHEBI:137933"/>
        <dbReference type="EC" id="2.1.1.113"/>
    </reaction>
</comment>
<keyword evidence="5 8" id="KW-0680">Restriction system</keyword>
<dbReference type="EC" id="2.1.1.113" evidence="8"/>
<organism evidence="10 11">
    <name type="scientific">Candidatus Argoarchaeum ethanivorans</name>
    <dbReference type="NCBI Taxonomy" id="2608793"/>
    <lineage>
        <taxon>Archaea</taxon>
        <taxon>Methanobacteriati</taxon>
        <taxon>Methanobacteriota</taxon>
        <taxon>Stenosarchaea group</taxon>
        <taxon>Methanomicrobia</taxon>
        <taxon>Methanosarcinales</taxon>
        <taxon>Methanosarcinales incertae sedis</taxon>
        <taxon>GOM Arc I cluster</taxon>
        <taxon>Candidatus Argoarchaeum</taxon>
    </lineage>
</organism>
<name>A0A8B3S0H2_9EURY</name>
<comment type="caution">
    <text evidence="10">The sequence shown here is derived from an EMBL/GenBank/DDBJ whole genome shotgun (WGS) entry which is preliminary data.</text>
</comment>
<dbReference type="InterPro" id="IPR029063">
    <property type="entry name" value="SAM-dependent_MTases_sf"/>
</dbReference>
<sequence length="311" mass="35765">MQTEVKQPTTSEWNRKKVSVGIENHYRSSNTVTLFNGDCMDLLGEIPDEEAMLVVTSPPYNLGKEYERVLEIDRYLAQQKKVIEECVRILHPMGSICWEVGNYVNNGEIIPLDILLYSIFHDLDLHLRNRIIWHFEHGLHCSKRLSGRYEVILWFTKSDDYKFNLDPIRIPQKYPGKKYFKGPKTGQYSCNPNGKNPGDLWVIPNVKHNHVEKTVHPCQYPVGLIERLVLSMTEEGDLVFDPFMGVGTTAVAAVLNNRRPAGAEIRGDYYDIAVDRIKKASTGELRTRPMDKEVYRPPKKSKLAINPFMES</sequence>
<evidence type="ECO:0000313" key="10">
    <source>
        <dbReference type="EMBL" id="RZB28621.1"/>
    </source>
</evidence>
<keyword evidence="6" id="KW-0238">DNA-binding</keyword>
<dbReference type="InterPro" id="IPR002941">
    <property type="entry name" value="DNA_methylase_N4/N6"/>
</dbReference>
<dbReference type="Proteomes" id="UP000291831">
    <property type="component" value="Unassembled WGS sequence"/>
</dbReference>
<dbReference type="SUPFAM" id="SSF53335">
    <property type="entry name" value="S-adenosyl-L-methionine-dependent methyltransferases"/>
    <property type="match status" value="1"/>
</dbReference>
<evidence type="ECO:0000256" key="4">
    <source>
        <dbReference type="ARBA" id="ARBA00022691"/>
    </source>
</evidence>
<evidence type="ECO:0000256" key="7">
    <source>
        <dbReference type="ARBA" id="ARBA00049120"/>
    </source>
</evidence>
<gene>
    <name evidence="10" type="ORF">AEth_01881</name>
</gene>
<dbReference type="AlphaFoldDB" id="A0A8B3S0H2"/>
<evidence type="ECO:0000259" key="9">
    <source>
        <dbReference type="Pfam" id="PF01555"/>
    </source>
</evidence>
<dbReference type="InterPro" id="IPR001091">
    <property type="entry name" value="RM_Methyltransferase"/>
</dbReference>
<keyword evidence="3 10" id="KW-0808">Transferase</keyword>
<dbReference type="PRINTS" id="PR00508">
    <property type="entry name" value="S21N4MTFRASE"/>
</dbReference>
<comment type="similarity">
    <text evidence="1">Belongs to the N(4)/N(6)-methyltransferase family. N(4) subfamily.</text>
</comment>
<evidence type="ECO:0000256" key="2">
    <source>
        <dbReference type="ARBA" id="ARBA00022603"/>
    </source>
</evidence>
<dbReference type="InterPro" id="IPR017985">
    <property type="entry name" value="MeTrfase_CN4_CS"/>
</dbReference>
<dbReference type="Pfam" id="PF01555">
    <property type="entry name" value="N6_N4_Mtase"/>
    <property type="match status" value="1"/>
</dbReference>
<dbReference type="GO" id="GO:0032259">
    <property type="term" value="P:methylation"/>
    <property type="evidence" value="ECO:0007669"/>
    <property type="project" value="UniProtKB-KW"/>
</dbReference>
<dbReference type="REBASE" id="306384">
    <property type="entry name" value="M.MarArch1ORF1881P"/>
</dbReference>
<evidence type="ECO:0000256" key="1">
    <source>
        <dbReference type="ARBA" id="ARBA00010203"/>
    </source>
</evidence>
<accession>A0A8B3S0H2</accession>
<keyword evidence="4 8" id="KW-0949">S-adenosyl-L-methionine</keyword>